<feature type="binding site" evidence="9">
    <location>
        <begin position="86"/>
        <end position="90"/>
    </location>
    <ligand>
        <name>ATP</name>
        <dbReference type="ChEBI" id="CHEBI:30616"/>
    </ligand>
</feature>
<evidence type="ECO:0000256" key="3">
    <source>
        <dbReference type="ARBA" id="ARBA00006607"/>
    </source>
</evidence>
<dbReference type="Proteomes" id="UP000305836">
    <property type="component" value="Unassembled WGS sequence"/>
</dbReference>
<dbReference type="InterPro" id="IPR027410">
    <property type="entry name" value="TCP-1-like_intermed_sf"/>
</dbReference>
<dbReference type="CDD" id="cd03344">
    <property type="entry name" value="GroEL"/>
    <property type="match status" value="1"/>
</dbReference>
<dbReference type="OrthoDB" id="9766614at2"/>
<dbReference type="NCBIfam" id="NF009487">
    <property type="entry name" value="PRK12849.1"/>
    <property type="match status" value="1"/>
</dbReference>
<feature type="binding site" evidence="9">
    <location>
        <position position="493"/>
    </location>
    <ligand>
        <name>ATP</name>
        <dbReference type="ChEBI" id="CHEBI:30616"/>
    </ligand>
</feature>
<keyword evidence="5 9" id="KW-0067">ATP-binding</keyword>
<comment type="caution">
    <text evidence="12">The sequence shown here is derived from an EMBL/GenBank/DDBJ whole genome shotgun (WGS) entry which is preliminary data.</text>
</comment>
<accession>A0A4U3LFT7</accession>
<proteinExistence type="inferred from homology"/>
<dbReference type="Gene3D" id="1.10.560.10">
    <property type="entry name" value="GroEL-like equatorial domain"/>
    <property type="match status" value="1"/>
</dbReference>
<dbReference type="GO" id="GO:0009408">
    <property type="term" value="P:response to heat"/>
    <property type="evidence" value="ECO:0007669"/>
    <property type="project" value="UniProtKB-ARBA"/>
</dbReference>
<reference evidence="12 13" key="1">
    <citation type="submission" date="2019-04" db="EMBL/GenBank/DDBJ databases">
        <title>Kribbella sp. NEAU-THZ 27 nov., a novel actinomycete isolated from soil.</title>
        <authorList>
            <person name="Duan L."/>
        </authorList>
    </citation>
    <scope>NUCLEOTIDE SEQUENCE [LARGE SCALE GENOMIC DNA]</scope>
    <source>
        <strain evidence="13">NEAU-THZ27</strain>
    </source>
</reference>
<dbReference type="InterPro" id="IPR018370">
    <property type="entry name" value="Chaperonin_Cpn60_CS"/>
</dbReference>
<evidence type="ECO:0000256" key="5">
    <source>
        <dbReference type="ARBA" id="ARBA00022840"/>
    </source>
</evidence>
<name>A0A4U3LFT7_9ACTN</name>
<dbReference type="HAMAP" id="MF_00600">
    <property type="entry name" value="CH60"/>
    <property type="match status" value="1"/>
</dbReference>
<sequence length="539" mass="56772">MPKILEFDENARRALERGVDKLANTVKVTLGPKGRYVVLDKKWGAPTITNDGVTVAREVELDDPFENLGAQLTKEVATKTNDIAGDGTTTATVLAQALVHEGLRAVAAGVNPMGLKRGIEAAVEAVSAKLIETARPVDDKGDMAHVATISARDAEIGTLIADAFDKVGKDGVITVEESNTFGTELEFTEGMQFDKGYISPYFITDAEAGEAVLEDPYILIHQGKISAIADLLPLLEKVVQSGKTLLIIAEDVEAEALSTLVVNKIRGNFTSVAVKAPGFGDRRKAMLEDLAALTGAQVVAPEVGLKLDQVGLEVLGTARRIVVTKDNTTVVEGAGKADDIEGRVNQIKSEIERTDSDWDREKLQERLAKLAGGVCVIKVGAATEVELKEKKHRIEDAVSATRAAIEEGIVAGGGSALVHAAAVLDEGLGLEGDELAGVRIVRKAIVEPLRWIAENGGYEGYVVTAKVADLELGSGFNAATGEYGDLLAQGVLDPVKVTRSALANAGSIAALLLTTETLVVDKPEEEEPAAAGHGHGHGH</sequence>
<dbReference type="SUPFAM" id="SSF54849">
    <property type="entry name" value="GroEL-intermediate domain like"/>
    <property type="match status" value="1"/>
</dbReference>
<evidence type="ECO:0000256" key="2">
    <source>
        <dbReference type="ARBA" id="ARBA00004241"/>
    </source>
</evidence>
<dbReference type="GO" id="GO:0016853">
    <property type="term" value="F:isomerase activity"/>
    <property type="evidence" value="ECO:0007669"/>
    <property type="project" value="UniProtKB-KW"/>
</dbReference>
<dbReference type="PROSITE" id="PS00296">
    <property type="entry name" value="CHAPERONINS_CPN60"/>
    <property type="match status" value="1"/>
</dbReference>
<evidence type="ECO:0000313" key="13">
    <source>
        <dbReference type="Proteomes" id="UP000305836"/>
    </source>
</evidence>
<dbReference type="NCBIfam" id="NF000592">
    <property type="entry name" value="PRK00013.1"/>
    <property type="match status" value="1"/>
</dbReference>
<evidence type="ECO:0000256" key="7">
    <source>
        <dbReference type="ARBA" id="ARBA00023235"/>
    </source>
</evidence>
<keyword evidence="13" id="KW-1185">Reference proteome</keyword>
<comment type="caution">
    <text evidence="9">Lacks conserved residue(s) required for the propagation of feature annotation.</text>
</comment>
<comment type="similarity">
    <text evidence="3 9 10">Belongs to the chaperonin (HSP60) family.</text>
</comment>
<evidence type="ECO:0000256" key="11">
    <source>
        <dbReference type="RuleBase" id="RU000419"/>
    </source>
</evidence>
<dbReference type="GO" id="GO:0042603">
    <property type="term" value="C:capsule"/>
    <property type="evidence" value="ECO:0007669"/>
    <property type="project" value="UniProtKB-SubCell"/>
</dbReference>
<keyword evidence="7 9" id="KW-0413">Isomerase</keyword>
<dbReference type="SUPFAM" id="SSF52029">
    <property type="entry name" value="GroEL apical domain-like"/>
    <property type="match status" value="1"/>
</dbReference>
<dbReference type="NCBIfam" id="NF009488">
    <property type="entry name" value="PRK12850.1"/>
    <property type="match status" value="1"/>
</dbReference>
<keyword evidence="9" id="KW-0963">Cytoplasm</keyword>
<dbReference type="InterPro" id="IPR027409">
    <property type="entry name" value="GroEL-like_apical_dom_sf"/>
</dbReference>
<dbReference type="PRINTS" id="PR00298">
    <property type="entry name" value="CHAPERONIN60"/>
</dbReference>
<feature type="binding site" evidence="9">
    <location>
        <position position="413"/>
    </location>
    <ligand>
        <name>ATP</name>
        <dbReference type="ChEBI" id="CHEBI:30616"/>
    </ligand>
</feature>
<dbReference type="FunFam" id="3.50.7.10:FF:000001">
    <property type="entry name" value="60 kDa chaperonin"/>
    <property type="match status" value="1"/>
</dbReference>
<keyword evidence="4 9" id="KW-0547">Nucleotide-binding</keyword>
<evidence type="ECO:0000256" key="8">
    <source>
        <dbReference type="ARBA" id="ARBA00025702"/>
    </source>
</evidence>
<comment type="subunit">
    <text evidence="9 11">Forms a cylinder of 14 subunits composed of two heptameric rings stacked back-to-back. Interacts with the co-chaperonin GroES.</text>
</comment>
<dbReference type="InterPro" id="IPR002423">
    <property type="entry name" value="Cpn60/GroEL/TCP-1"/>
</dbReference>
<dbReference type="EC" id="5.6.1.7" evidence="9"/>
<dbReference type="InterPro" id="IPR001844">
    <property type="entry name" value="Cpn60/GroEL"/>
</dbReference>
<comment type="function">
    <text evidence="9 11">Together with its co-chaperonin GroES, plays an essential role in assisting protein folding. The GroEL-GroES system forms a nano-cage that allows encapsulation of the non-native substrate proteins and provides a physical environment optimized to promote and accelerate protein folding.</text>
</comment>
<evidence type="ECO:0000256" key="6">
    <source>
        <dbReference type="ARBA" id="ARBA00023186"/>
    </source>
</evidence>
<dbReference type="GO" id="GO:0140662">
    <property type="term" value="F:ATP-dependent protein folding chaperone"/>
    <property type="evidence" value="ECO:0007669"/>
    <property type="project" value="InterPro"/>
</dbReference>
<dbReference type="GO" id="GO:0005737">
    <property type="term" value="C:cytoplasm"/>
    <property type="evidence" value="ECO:0007669"/>
    <property type="project" value="UniProtKB-SubCell"/>
</dbReference>
<dbReference type="NCBIfam" id="NF009489">
    <property type="entry name" value="PRK12851.1"/>
    <property type="match status" value="1"/>
</dbReference>
<dbReference type="GO" id="GO:0042026">
    <property type="term" value="P:protein refolding"/>
    <property type="evidence" value="ECO:0007669"/>
    <property type="project" value="UniProtKB-UniRule"/>
</dbReference>
<dbReference type="PANTHER" id="PTHR45633">
    <property type="entry name" value="60 KDA HEAT SHOCK PROTEIN, MITOCHONDRIAL"/>
    <property type="match status" value="1"/>
</dbReference>
<keyword evidence="6 9" id="KW-0143">Chaperone</keyword>
<feature type="binding site" evidence="9">
    <location>
        <begin position="477"/>
        <end position="479"/>
    </location>
    <ligand>
        <name>ATP</name>
        <dbReference type="ChEBI" id="CHEBI:30616"/>
    </ligand>
</feature>
<feature type="binding site" evidence="9">
    <location>
        <begin position="29"/>
        <end position="32"/>
    </location>
    <ligand>
        <name>ATP</name>
        <dbReference type="ChEBI" id="CHEBI:30616"/>
    </ligand>
</feature>
<dbReference type="GO" id="GO:0005524">
    <property type="term" value="F:ATP binding"/>
    <property type="evidence" value="ECO:0007669"/>
    <property type="project" value="UniProtKB-UniRule"/>
</dbReference>
<organism evidence="12 13">
    <name type="scientific">Kribbella jiaozuonensis</name>
    <dbReference type="NCBI Taxonomy" id="2575441"/>
    <lineage>
        <taxon>Bacteria</taxon>
        <taxon>Bacillati</taxon>
        <taxon>Actinomycetota</taxon>
        <taxon>Actinomycetes</taxon>
        <taxon>Propionibacteriales</taxon>
        <taxon>Kribbellaceae</taxon>
        <taxon>Kribbella</taxon>
    </lineage>
</organism>
<evidence type="ECO:0000313" key="12">
    <source>
        <dbReference type="EMBL" id="TKK74280.1"/>
    </source>
</evidence>
<evidence type="ECO:0000256" key="1">
    <source>
        <dbReference type="ARBA" id="ARBA00004191"/>
    </source>
</evidence>
<comment type="subcellular location">
    <subcellularLocation>
        <location evidence="2">Cell surface</location>
    </subcellularLocation>
    <subcellularLocation>
        <location evidence="9">Cytoplasm</location>
    </subcellularLocation>
    <subcellularLocation>
        <location evidence="8">Secreted</location>
        <location evidence="8">Capsule</location>
    </subcellularLocation>
    <subcellularLocation>
        <location evidence="1">Secreted</location>
        <location evidence="1">Cell wall</location>
    </subcellularLocation>
</comment>
<evidence type="ECO:0000256" key="4">
    <source>
        <dbReference type="ARBA" id="ARBA00022741"/>
    </source>
</evidence>
<dbReference type="Pfam" id="PF00118">
    <property type="entry name" value="Cpn60_TCP1"/>
    <property type="match status" value="1"/>
</dbReference>
<dbReference type="EMBL" id="SZPZ01000006">
    <property type="protein sequence ID" value="TKK74280.1"/>
    <property type="molecule type" value="Genomic_DNA"/>
</dbReference>
<gene>
    <name evidence="9 12" type="primary">groL</name>
    <name evidence="9" type="synonym">groEL</name>
    <name evidence="12" type="ORF">FDA38_36430</name>
</gene>
<dbReference type="RefSeq" id="WP_137258730.1">
    <property type="nucleotide sequence ID" value="NZ_JBHSPQ010000002.1"/>
</dbReference>
<dbReference type="NCBIfam" id="TIGR02348">
    <property type="entry name" value="GroEL"/>
    <property type="match status" value="1"/>
</dbReference>
<protein>
    <recommendedName>
        <fullName evidence="9">Chaperonin GroEL</fullName>
        <ecNumber evidence="9">5.6.1.7</ecNumber>
    </recommendedName>
    <alternativeName>
        <fullName evidence="9">60 kDa chaperonin</fullName>
    </alternativeName>
    <alternativeName>
        <fullName evidence="9">Chaperonin-60</fullName>
        <shortName evidence="9">Cpn60</shortName>
    </alternativeName>
</protein>
<dbReference type="Gene3D" id="3.30.260.10">
    <property type="entry name" value="TCP-1-like chaperonin intermediate domain"/>
    <property type="match status" value="1"/>
</dbReference>
<dbReference type="Gene3D" id="3.50.7.10">
    <property type="entry name" value="GroEL"/>
    <property type="match status" value="1"/>
</dbReference>
<dbReference type="GO" id="GO:0051082">
    <property type="term" value="F:unfolded protein binding"/>
    <property type="evidence" value="ECO:0007669"/>
    <property type="project" value="UniProtKB-UniRule"/>
</dbReference>
<dbReference type="InterPro" id="IPR027413">
    <property type="entry name" value="GROEL-like_equatorial_sf"/>
</dbReference>
<evidence type="ECO:0000256" key="9">
    <source>
        <dbReference type="HAMAP-Rule" id="MF_00600"/>
    </source>
</evidence>
<dbReference type="GO" id="GO:0009986">
    <property type="term" value="C:cell surface"/>
    <property type="evidence" value="ECO:0007669"/>
    <property type="project" value="UniProtKB-SubCell"/>
</dbReference>
<dbReference type="AlphaFoldDB" id="A0A4U3LFT7"/>
<dbReference type="SUPFAM" id="SSF48592">
    <property type="entry name" value="GroEL equatorial domain-like"/>
    <property type="match status" value="1"/>
</dbReference>
<evidence type="ECO:0000256" key="10">
    <source>
        <dbReference type="RuleBase" id="RU000418"/>
    </source>
</evidence>